<evidence type="ECO:0000313" key="3">
    <source>
        <dbReference type="Proteomes" id="UP000630805"/>
    </source>
</evidence>
<gene>
    <name evidence="2" type="ORF">HW561_07085</name>
</gene>
<keyword evidence="1" id="KW-0812">Transmembrane</keyword>
<sequence>MLVVLGMAMLGAILGVLTARKRNGSGADMAQYAAGYGIAFALVGLVISLILVRMVA</sequence>
<comment type="caution">
    <text evidence="2">The sequence shown here is derived from an EMBL/GenBank/DDBJ whole genome shotgun (WGS) entry which is preliminary data.</text>
</comment>
<proteinExistence type="predicted"/>
<evidence type="ECO:0008006" key="4">
    <source>
        <dbReference type="Google" id="ProtNLM"/>
    </source>
</evidence>
<accession>A0ABX2PND8</accession>
<name>A0ABX2PND8_9RHOB</name>
<dbReference type="Proteomes" id="UP000630805">
    <property type="component" value="Unassembled WGS sequence"/>
</dbReference>
<protein>
    <recommendedName>
        <fullName evidence="4">Secreted protein with PEP-CTERM sorting signal</fullName>
    </recommendedName>
</protein>
<feature type="transmembrane region" description="Helical" evidence="1">
    <location>
        <begin position="29"/>
        <end position="52"/>
    </location>
</feature>
<reference evidence="2 3" key="1">
    <citation type="submission" date="2020-06" db="EMBL/GenBank/DDBJ databases">
        <authorList>
            <person name="Cao W.R."/>
        </authorList>
    </citation>
    <scope>NUCLEOTIDE SEQUENCE [LARGE SCALE GENOMIC DNA]</scope>
    <source>
        <strain evidence="2 3">B1Z28</strain>
    </source>
</reference>
<keyword evidence="3" id="KW-1185">Reference proteome</keyword>
<dbReference type="EMBL" id="JABXWT010000002">
    <property type="protein sequence ID" value="NVO55548.1"/>
    <property type="molecule type" value="Genomic_DNA"/>
</dbReference>
<dbReference type="RefSeq" id="WP_176863091.1">
    <property type="nucleotide sequence ID" value="NZ_JABXWT010000002.1"/>
</dbReference>
<keyword evidence="1" id="KW-0472">Membrane</keyword>
<organism evidence="2 3">
    <name type="scientific">Ruegeria haliotis</name>
    <dbReference type="NCBI Taxonomy" id="2747601"/>
    <lineage>
        <taxon>Bacteria</taxon>
        <taxon>Pseudomonadati</taxon>
        <taxon>Pseudomonadota</taxon>
        <taxon>Alphaproteobacteria</taxon>
        <taxon>Rhodobacterales</taxon>
        <taxon>Roseobacteraceae</taxon>
        <taxon>Ruegeria</taxon>
    </lineage>
</organism>
<keyword evidence="1" id="KW-1133">Transmembrane helix</keyword>
<evidence type="ECO:0000313" key="2">
    <source>
        <dbReference type="EMBL" id="NVO55548.1"/>
    </source>
</evidence>
<evidence type="ECO:0000256" key="1">
    <source>
        <dbReference type="SAM" id="Phobius"/>
    </source>
</evidence>